<dbReference type="Proteomes" id="UP001642540">
    <property type="component" value="Unassembled WGS sequence"/>
</dbReference>
<protein>
    <submittedName>
        <fullName evidence="1">Uncharacterized protein</fullName>
    </submittedName>
</protein>
<keyword evidence="2" id="KW-1185">Reference proteome</keyword>
<evidence type="ECO:0000313" key="2">
    <source>
        <dbReference type="Proteomes" id="UP001642540"/>
    </source>
</evidence>
<organism evidence="1 2">
    <name type="scientific">Orchesella dallaii</name>
    <dbReference type="NCBI Taxonomy" id="48710"/>
    <lineage>
        <taxon>Eukaryota</taxon>
        <taxon>Metazoa</taxon>
        <taxon>Ecdysozoa</taxon>
        <taxon>Arthropoda</taxon>
        <taxon>Hexapoda</taxon>
        <taxon>Collembola</taxon>
        <taxon>Entomobryomorpha</taxon>
        <taxon>Entomobryoidea</taxon>
        <taxon>Orchesellidae</taxon>
        <taxon>Orchesellinae</taxon>
        <taxon>Orchesella</taxon>
    </lineage>
</organism>
<reference evidence="1 2" key="1">
    <citation type="submission" date="2024-08" db="EMBL/GenBank/DDBJ databases">
        <authorList>
            <person name="Cucini C."/>
            <person name="Frati F."/>
        </authorList>
    </citation>
    <scope>NUCLEOTIDE SEQUENCE [LARGE SCALE GENOMIC DNA]</scope>
</reference>
<evidence type="ECO:0000313" key="1">
    <source>
        <dbReference type="EMBL" id="CAL8071027.1"/>
    </source>
</evidence>
<dbReference type="EMBL" id="CAXLJM020000004">
    <property type="protein sequence ID" value="CAL8071027.1"/>
    <property type="molecule type" value="Genomic_DNA"/>
</dbReference>
<comment type="caution">
    <text evidence="1">The sequence shown here is derived from an EMBL/GenBank/DDBJ whole genome shotgun (WGS) entry which is preliminary data.</text>
</comment>
<gene>
    <name evidence="1" type="ORF">ODALV1_LOCUS1529</name>
</gene>
<proteinExistence type="predicted"/>
<name>A0ABP1PM22_9HEXA</name>
<sequence>MSNWDDDDAITATKTFGRVVRVIPKTPSDNRSLLFLVFPRKGSLTPSSSSLSVLSSVSMWCGVNVLEK</sequence>
<accession>A0ABP1PM22</accession>